<dbReference type="Pfam" id="PF00131">
    <property type="entry name" value="Metallothio"/>
    <property type="match status" value="1"/>
</dbReference>
<keyword evidence="5" id="KW-1185">Reference proteome</keyword>
<dbReference type="SUPFAM" id="SSF57868">
    <property type="entry name" value="Metallothionein"/>
    <property type="match status" value="1"/>
</dbReference>
<comment type="similarity">
    <text evidence="1">Belongs to the metallothionein superfamily. Type 1 family.</text>
</comment>
<dbReference type="InterPro" id="IPR017854">
    <property type="entry name" value="Metalthion_dom_sf"/>
</dbReference>
<dbReference type="InterPro" id="IPR000006">
    <property type="entry name" value="Metalthion_vert"/>
</dbReference>
<dbReference type="EMBL" id="CAUEEQ010015927">
    <property type="protein sequence ID" value="CAJ0939772.1"/>
    <property type="molecule type" value="Genomic_DNA"/>
</dbReference>
<sequence>MDPQNCTCANGGSCSCGDSCKCKDCKCKSCKKNRLYSLQLSMELESYKGQVLKCIHCVHTHNEAGITHARNTSESRMVIPGIAAVTQELSVGRIAIHAAACSTPE</sequence>
<keyword evidence="3" id="KW-0480">Metal-thiolate cluster</keyword>
<comment type="caution">
    <text evidence="4">The sequence shown here is derived from an EMBL/GenBank/DDBJ whole genome shotgun (WGS) entry which is preliminary data.</text>
</comment>
<evidence type="ECO:0000313" key="4">
    <source>
        <dbReference type="EMBL" id="CAJ0939772.1"/>
    </source>
</evidence>
<reference evidence="4" key="1">
    <citation type="submission" date="2023-07" db="EMBL/GenBank/DDBJ databases">
        <authorList>
            <person name="Stuckert A."/>
        </authorList>
    </citation>
    <scope>NUCLEOTIDE SEQUENCE</scope>
</reference>
<evidence type="ECO:0000256" key="1">
    <source>
        <dbReference type="ARBA" id="ARBA00007283"/>
    </source>
</evidence>
<proteinExistence type="inferred from homology"/>
<dbReference type="InterPro" id="IPR023587">
    <property type="entry name" value="Metalthion_dom_sf_vert"/>
</dbReference>
<evidence type="ECO:0000313" key="5">
    <source>
        <dbReference type="Proteomes" id="UP001176940"/>
    </source>
</evidence>
<gene>
    <name evidence="4" type="ORF">RIMI_LOCUS8137416</name>
</gene>
<dbReference type="InterPro" id="IPR018064">
    <property type="entry name" value="Metalthion_vert_metal_BS"/>
</dbReference>
<organism evidence="4 5">
    <name type="scientific">Ranitomeya imitator</name>
    <name type="common">mimic poison frog</name>
    <dbReference type="NCBI Taxonomy" id="111125"/>
    <lineage>
        <taxon>Eukaryota</taxon>
        <taxon>Metazoa</taxon>
        <taxon>Chordata</taxon>
        <taxon>Craniata</taxon>
        <taxon>Vertebrata</taxon>
        <taxon>Euteleostomi</taxon>
        <taxon>Amphibia</taxon>
        <taxon>Batrachia</taxon>
        <taxon>Anura</taxon>
        <taxon>Neobatrachia</taxon>
        <taxon>Hyloidea</taxon>
        <taxon>Dendrobatidae</taxon>
        <taxon>Dendrobatinae</taxon>
        <taxon>Ranitomeya</taxon>
    </lineage>
</organism>
<dbReference type="Proteomes" id="UP001176940">
    <property type="component" value="Unassembled WGS sequence"/>
</dbReference>
<name>A0ABN9LDX2_9NEOB</name>
<evidence type="ECO:0000256" key="2">
    <source>
        <dbReference type="ARBA" id="ARBA00022723"/>
    </source>
</evidence>
<evidence type="ECO:0008006" key="6">
    <source>
        <dbReference type="Google" id="ProtNLM"/>
    </source>
</evidence>
<accession>A0ABN9LDX2</accession>
<dbReference type="Gene3D" id="4.10.10.10">
    <property type="entry name" value="Metallothionein Isoform II"/>
    <property type="match status" value="1"/>
</dbReference>
<dbReference type="PROSITE" id="PS00203">
    <property type="entry name" value="METALLOTHIONEIN_VRT"/>
    <property type="match status" value="1"/>
</dbReference>
<evidence type="ECO:0000256" key="3">
    <source>
        <dbReference type="ARBA" id="ARBA00022851"/>
    </source>
</evidence>
<protein>
    <recommendedName>
        <fullName evidence="6">Metallothionein</fullName>
    </recommendedName>
</protein>
<keyword evidence="2" id="KW-0479">Metal-binding</keyword>